<evidence type="ECO:0000313" key="2">
    <source>
        <dbReference type="EMBL" id="KAF0741398.1"/>
    </source>
</evidence>
<proteinExistence type="predicted"/>
<name>A0A6G0XME4_9STRA</name>
<dbReference type="EMBL" id="VJMJ01000037">
    <property type="protein sequence ID" value="KAF0741398.1"/>
    <property type="molecule type" value="Genomic_DNA"/>
</dbReference>
<reference evidence="2 3" key="1">
    <citation type="submission" date="2019-07" db="EMBL/GenBank/DDBJ databases">
        <title>Genomics analysis of Aphanomyces spp. identifies a new class of oomycete effector associated with host adaptation.</title>
        <authorList>
            <person name="Gaulin E."/>
        </authorList>
    </citation>
    <scope>NUCLEOTIDE SEQUENCE [LARGE SCALE GENOMIC DNA]</scope>
    <source>
        <strain evidence="2 3">ATCC 201684</strain>
    </source>
</reference>
<feature type="compositionally biased region" description="Basic and acidic residues" evidence="1">
    <location>
        <begin position="300"/>
        <end position="327"/>
    </location>
</feature>
<dbReference type="VEuPathDB" id="FungiDB:AeMF1_010903"/>
<feature type="region of interest" description="Disordered" evidence="1">
    <location>
        <begin position="1"/>
        <end position="44"/>
    </location>
</feature>
<keyword evidence="3" id="KW-1185">Reference proteome</keyword>
<gene>
    <name evidence="2" type="ORF">Ae201684_003505</name>
</gene>
<feature type="region of interest" description="Disordered" evidence="1">
    <location>
        <begin position="300"/>
        <end position="335"/>
    </location>
</feature>
<feature type="compositionally biased region" description="Basic residues" evidence="1">
    <location>
        <begin position="1"/>
        <end position="11"/>
    </location>
</feature>
<evidence type="ECO:0000256" key="1">
    <source>
        <dbReference type="SAM" id="MobiDB-lite"/>
    </source>
</evidence>
<organism evidence="2 3">
    <name type="scientific">Aphanomyces euteiches</name>
    <dbReference type="NCBI Taxonomy" id="100861"/>
    <lineage>
        <taxon>Eukaryota</taxon>
        <taxon>Sar</taxon>
        <taxon>Stramenopiles</taxon>
        <taxon>Oomycota</taxon>
        <taxon>Saprolegniomycetes</taxon>
        <taxon>Saprolegniales</taxon>
        <taxon>Verrucalvaceae</taxon>
        <taxon>Aphanomyces</taxon>
    </lineage>
</organism>
<dbReference type="Proteomes" id="UP000481153">
    <property type="component" value="Unassembled WGS sequence"/>
</dbReference>
<comment type="caution">
    <text evidence="2">The sequence shown here is derived from an EMBL/GenBank/DDBJ whole genome shotgun (WGS) entry which is preliminary data.</text>
</comment>
<dbReference type="AlphaFoldDB" id="A0A6G0XME4"/>
<evidence type="ECO:0008006" key="4">
    <source>
        <dbReference type="Google" id="ProtNLM"/>
    </source>
</evidence>
<accession>A0A6G0XME4</accession>
<evidence type="ECO:0000313" key="3">
    <source>
        <dbReference type="Proteomes" id="UP000481153"/>
    </source>
</evidence>
<sequence length="556" mass="62968">MPATSKAKKASKSSPPPLQLQDSDASMGPNDPIHQSPADPDTGKQTTLIEKESLAAAFARYASLHATQPEPYPVTAPSFDHFTHLHDEAMASKIRETTSHFNKPFRPEEFNQMVSFDNIKAPTLTKPDLMEMKSFWQKYVKYRKELDDKFPMFGGNVAIQFKSVRQCMDEYTFESLCRYRWNKEPSTITDDEVIRLFKTDCLGSKLDIKLFLDRINKELKMDKSVVDGPSRILCLVRLYDKICTGFPKYYEIEVKTARHHFLNALEPINVRKKILAELKFSKRRYTMWCMYEDAFKTDTKPDAKEDKTPRQNEDKKARSPNDSREQHSTNAAKPQALGKEVKAKYSCLKCKSSEHNIWKCPQLSNDDEAKTLLKAYYDQKRAEAAGKTPTISSLTSSSVEETIYGVCCGLDLKILFDFGSDVCVISQQFVDRARLAGCPLRRRSLPSSTTALAFNGSPVKFQSAVTLDMSVPTESGPIVLRHLNCWIQNTPLPLDCADLLVSKTIMTSLGFDQAAFLRNARNIRPIWDFEPTLDISTSSTMIGALVVNRPFDAIHD</sequence>
<protein>
    <recommendedName>
        <fullName evidence="4">Peptidase A2 domain-containing protein</fullName>
    </recommendedName>
</protein>